<dbReference type="InterPro" id="IPR011644">
    <property type="entry name" value="Heme_NO-bd"/>
</dbReference>
<dbReference type="InterPro" id="IPR024096">
    <property type="entry name" value="NO_sig/Golgi_transp_ligand-bd"/>
</dbReference>
<dbReference type="Gene3D" id="3.90.1520.10">
    <property type="entry name" value="H-NOX domain"/>
    <property type="match status" value="1"/>
</dbReference>
<name>A0A917F6B3_9PROT</name>
<reference evidence="2" key="2">
    <citation type="submission" date="2020-09" db="EMBL/GenBank/DDBJ databases">
        <authorList>
            <person name="Sun Q."/>
            <person name="Zhou Y."/>
        </authorList>
    </citation>
    <scope>NUCLEOTIDE SEQUENCE</scope>
    <source>
        <strain evidence="2">CGMCC 1.15254</strain>
    </source>
</reference>
<evidence type="ECO:0000313" key="3">
    <source>
        <dbReference type="Proteomes" id="UP000632498"/>
    </source>
</evidence>
<reference evidence="2" key="1">
    <citation type="journal article" date="2014" name="Int. J. Syst. Evol. Microbiol.">
        <title>Complete genome sequence of Corynebacterium casei LMG S-19264T (=DSM 44701T), isolated from a smear-ripened cheese.</title>
        <authorList>
            <consortium name="US DOE Joint Genome Institute (JGI-PGF)"/>
            <person name="Walter F."/>
            <person name="Albersmeier A."/>
            <person name="Kalinowski J."/>
            <person name="Ruckert C."/>
        </authorList>
    </citation>
    <scope>NUCLEOTIDE SEQUENCE</scope>
    <source>
        <strain evidence="2">CGMCC 1.15254</strain>
    </source>
</reference>
<evidence type="ECO:0000313" key="2">
    <source>
        <dbReference type="EMBL" id="GGF55365.1"/>
    </source>
</evidence>
<keyword evidence="3" id="KW-1185">Reference proteome</keyword>
<dbReference type="InterPro" id="IPR038158">
    <property type="entry name" value="H-NOX_domain_sf"/>
</dbReference>
<sequence>MKGIIFIQFTKKVNEVWGEDMVEDLIEQADLDSEGVYTSVGTYCFREMVSLINVLSKISGTSPADLQKTFGEYLFKQLSMKYPLFLEGKKDLFSFLASLENTIHVEVKKLYPEAELPSFEYVFPAENIMEMTYRSQRPFADLAEGLLRGAVAHFGEKIELSRQDFPVEKGSKALFRLTK</sequence>
<dbReference type="SUPFAM" id="SSF111126">
    <property type="entry name" value="Ligand-binding domain in the NO signalling and Golgi transport"/>
    <property type="match status" value="1"/>
</dbReference>
<proteinExistence type="predicted"/>
<dbReference type="EMBL" id="BMHV01000003">
    <property type="protein sequence ID" value="GGF55365.1"/>
    <property type="molecule type" value="Genomic_DNA"/>
</dbReference>
<dbReference type="Pfam" id="PF07700">
    <property type="entry name" value="HNOB"/>
    <property type="match status" value="1"/>
</dbReference>
<dbReference type="RefSeq" id="WP_188661413.1">
    <property type="nucleotide sequence ID" value="NZ_BMHV01000003.1"/>
</dbReference>
<organism evidence="2 3">
    <name type="scientific">Terasakiella brassicae</name>
    <dbReference type="NCBI Taxonomy" id="1634917"/>
    <lineage>
        <taxon>Bacteria</taxon>
        <taxon>Pseudomonadati</taxon>
        <taxon>Pseudomonadota</taxon>
        <taxon>Alphaproteobacteria</taxon>
        <taxon>Rhodospirillales</taxon>
        <taxon>Terasakiellaceae</taxon>
        <taxon>Terasakiella</taxon>
    </lineage>
</organism>
<feature type="domain" description="Heme NO-binding" evidence="1">
    <location>
        <begin position="2"/>
        <end position="161"/>
    </location>
</feature>
<comment type="caution">
    <text evidence="2">The sequence shown here is derived from an EMBL/GenBank/DDBJ whole genome shotgun (WGS) entry which is preliminary data.</text>
</comment>
<gene>
    <name evidence="2" type="ORF">GCM10011332_05960</name>
</gene>
<protein>
    <submittedName>
        <fullName evidence="2">Guanylate cyclase</fullName>
    </submittedName>
</protein>
<accession>A0A917F6B3</accession>
<dbReference type="Proteomes" id="UP000632498">
    <property type="component" value="Unassembled WGS sequence"/>
</dbReference>
<dbReference type="GO" id="GO:0020037">
    <property type="term" value="F:heme binding"/>
    <property type="evidence" value="ECO:0007669"/>
    <property type="project" value="InterPro"/>
</dbReference>
<evidence type="ECO:0000259" key="1">
    <source>
        <dbReference type="Pfam" id="PF07700"/>
    </source>
</evidence>
<dbReference type="AlphaFoldDB" id="A0A917F6B3"/>